<name>A0AAE0HBG5_9PEZI</name>
<dbReference type="AlphaFoldDB" id="A0AAE0HBG5"/>
<dbReference type="GeneID" id="87841343"/>
<comment type="caution">
    <text evidence="1">The sequence shown here is derived from an EMBL/GenBank/DDBJ whole genome shotgun (WGS) entry which is preliminary data.</text>
</comment>
<organism evidence="1 2">
    <name type="scientific">Chaetomium fimeti</name>
    <dbReference type="NCBI Taxonomy" id="1854472"/>
    <lineage>
        <taxon>Eukaryota</taxon>
        <taxon>Fungi</taxon>
        <taxon>Dikarya</taxon>
        <taxon>Ascomycota</taxon>
        <taxon>Pezizomycotina</taxon>
        <taxon>Sordariomycetes</taxon>
        <taxon>Sordariomycetidae</taxon>
        <taxon>Sordariales</taxon>
        <taxon>Chaetomiaceae</taxon>
        <taxon>Chaetomium</taxon>
    </lineage>
</organism>
<dbReference type="Proteomes" id="UP001278766">
    <property type="component" value="Unassembled WGS sequence"/>
</dbReference>
<gene>
    <name evidence="1" type="ORF">B0H64DRAFT_404643</name>
</gene>
<dbReference type="RefSeq" id="XP_062656983.1">
    <property type="nucleotide sequence ID" value="XM_062804395.1"/>
</dbReference>
<keyword evidence="2" id="KW-1185">Reference proteome</keyword>
<reference evidence="1" key="1">
    <citation type="journal article" date="2023" name="Mol. Phylogenet. Evol.">
        <title>Genome-scale phylogeny and comparative genomics of the fungal order Sordariales.</title>
        <authorList>
            <person name="Hensen N."/>
            <person name="Bonometti L."/>
            <person name="Westerberg I."/>
            <person name="Brannstrom I.O."/>
            <person name="Guillou S."/>
            <person name="Cros-Aarteil S."/>
            <person name="Calhoun S."/>
            <person name="Haridas S."/>
            <person name="Kuo A."/>
            <person name="Mondo S."/>
            <person name="Pangilinan J."/>
            <person name="Riley R."/>
            <person name="LaButti K."/>
            <person name="Andreopoulos B."/>
            <person name="Lipzen A."/>
            <person name="Chen C."/>
            <person name="Yan M."/>
            <person name="Daum C."/>
            <person name="Ng V."/>
            <person name="Clum A."/>
            <person name="Steindorff A."/>
            <person name="Ohm R.A."/>
            <person name="Martin F."/>
            <person name="Silar P."/>
            <person name="Natvig D.O."/>
            <person name="Lalanne C."/>
            <person name="Gautier V."/>
            <person name="Ament-Velasquez S.L."/>
            <person name="Kruys A."/>
            <person name="Hutchinson M.I."/>
            <person name="Powell A.J."/>
            <person name="Barry K."/>
            <person name="Miller A.N."/>
            <person name="Grigoriev I.V."/>
            <person name="Debuchy R."/>
            <person name="Gladieux P."/>
            <person name="Hiltunen Thoren M."/>
            <person name="Johannesson H."/>
        </authorList>
    </citation>
    <scope>NUCLEOTIDE SEQUENCE</scope>
    <source>
        <strain evidence="1">CBS 168.71</strain>
    </source>
</reference>
<reference evidence="1" key="2">
    <citation type="submission" date="2023-06" db="EMBL/GenBank/DDBJ databases">
        <authorList>
            <consortium name="Lawrence Berkeley National Laboratory"/>
            <person name="Haridas S."/>
            <person name="Hensen N."/>
            <person name="Bonometti L."/>
            <person name="Westerberg I."/>
            <person name="Brannstrom I.O."/>
            <person name="Guillou S."/>
            <person name="Cros-Aarteil S."/>
            <person name="Calhoun S."/>
            <person name="Kuo A."/>
            <person name="Mondo S."/>
            <person name="Pangilinan J."/>
            <person name="Riley R."/>
            <person name="Labutti K."/>
            <person name="Andreopoulos B."/>
            <person name="Lipzen A."/>
            <person name="Chen C."/>
            <person name="Yanf M."/>
            <person name="Daum C."/>
            <person name="Ng V."/>
            <person name="Clum A."/>
            <person name="Steindorff A."/>
            <person name="Ohm R."/>
            <person name="Martin F."/>
            <person name="Silar P."/>
            <person name="Natvig D."/>
            <person name="Lalanne C."/>
            <person name="Gautier V."/>
            <person name="Ament-Velasquez S.L."/>
            <person name="Kruys A."/>
            <person name="Hutchinson M.I."/>
            <person name="Powell A.J."/>
            <person name="Barry K."/>
            <person name="Miller A.N."/>
            <person name="Grigoriev I.V."/>
            <person name="Debuchy R."/>
            <person name="Gladieux P."/>
            <person name="Thoren M.H."/>
            <person name="Johannesson H."/>
        </authorList>
    </citation>
    <scope>NUCLEOTIDE SEQUENCE</scope>
    <source>
        <strain evidence="1">CBS 168.71</strain>
    </source>
</reference>
<dbReference type="EMBL" id="JAUEPN010000006">
    <property type="protein sequence ID" value="KAK3293469.1"/>
    <property type="molecule type" value="Genomic_DNA"/>
</dbReference>
<sequence>MWKVLLGVGCLHFGGGGGCITSLTLMIPSTTGMVAWLHGHIAGWHIKELLTECQVHMAFLTIMRMAHTGGVV</sequence>
<accession>A0AAE0HBG5</accession>
<protein>
    <submittedName>
        <fullName evidence="1">Uncharacterized protein</fullName>
    </submittedName>
</protein>
<evidence type="ECO:0000313" key="2">
    <source>
        <dbReference type="Proteomes" id="UP001278766"/>
    </source>
</evidence>
<dbReference type="PROSITE" id="PS51257">
    <property type="entry name" value="PROKAR_LIPOPROTEIN"/>
    <property type="match status" value="1"/>
</dbReference>
<proteinExistence type="predicted"/>
<evidence type="ECO:0000313" key="1">
    <source>
        <dbReference type="EMBL" id="KAK3293469.1"/>
    </source>
</evidence>